<keyword evidence="4 7" id="KW-0812">Transmembrane</keyword>
<gene>
    <name evidence="9" type="primary">qacE</name>
    <name evidence="9" type="ORF">GCM10007425_01530</name>
</gene>
<dbReference type="EMBL" id="BMJT01000001">
    <property type="protein sequence ID" value="GGG10926.1"/>
    <property type="molecule type" value="Genomic_DNA"/>
</dbReference>
<name>A0A917D4X8_9BACI</name>
<dbReference type="PANTHER" id="PTHR30561">
    <property type="entry name" value="SMR FAMILY PROTON-DEPENDENT DRUG EFFLUX TRANSPORTER SUGE"/>
    <property type="match status" value="1"/>
</dbReference>
<dbReference type="GO" id="GO:0022857">
    <property type="term" value="F:transmembrane transporter activity"/>
    <property type="evidence" value="ECO:0007669"/>
    <property type="project" value="InterPro"/>
</dbReference>
<dbReference type="AlphaFoldDB" id="A0A917D4X8"/>
<dbReference type="InterPro" id="IPR037185">
    <property type="entry name" value="EmrE-like"/>
</dbReference>
<feature type="transmembrane region" description="Helical" evidence="8">
    <location>
        <begin position="86"/>
        <end position="105"/>
    </location>
</feature>
<dbReference type="PANTHER" id="PTHR30561:SF1">
    <property type="entry name" value="MULTIDRUG TRANSPORTER EMRE"/>
    <property type="match status" value="1"/>
</dbReference>
<comment type="caution">
    <text evidence="9">The sequence shown here is derived from an EMBL/GenBank/DDBJ whole genome shotgun (WGS) entry which is preliminary data.</text>
</comment>
<comment type="subcellular location">
    <subcellularLocation>
        <location evidence="1 7">Cell membrane</location>
        <topology evidence="1 7">Multi-pass membrane protein</topology>
    </subcellularLocation>
</comment>
<evidence type="ECO:0000313" key="9">
    <source>
        <dbReference type="EMBL" id="GGG10926.1"/>
    </source>
</evidence>
<dbReference type="GO" id="GO:0005886">
    <property type="term" value="C:plasma membrane"/>
    <property type="evidence" value="ECO:0007669"/>
    <property type="project" value="UniProtKB-SubCell"/>
</dbReference>
<comment type="similarity">
    <text evidence="7">Belongs to the drug/metabolite transporter (DMT) superfamily. Small multidrug resistance (SMR) (TC 2.A.7.1) family.</text>
</comment>
<evidence type="ECO:0000256" key="2">
    <source>
        <dbReference type="ARBA" id="ARBA00022448"/>
    </source>
</evidence>
<keyword evidence="10" id="KW-1185">Reference proteome</keyword>
<sequence>MIKGYMFLSLSIIFEVVATIMLKLSEGFTVLWASIIVALGYVLAFYFLSHCLQYLPLSLAYAIWSGLGTVATVVVGIILWQEPFNWLTACGMLLIIGGVALLNFANHPKENTAKHNNKK</sequence>
<protein>
    <submittedName>
        <fullName evidence="9">QacE family quaternary ammonium compound efflux SMR transporter</fullName>
    </submittedName>
</protein>
<dbReference type="InterPro" id="IPR000390">
    <property type="entry name" value="Small_drug/metabolite_transptr"/>
</dbReference>
<feature type="transmembrane region" description="Helical" evidence="8">
    <location>
        <begin position="7"/>
        <end position="24"/>
    </location>
</feature>
<proteinExistence type="inferred from homology"/>
<keyword evidence="3" id="KW-1003">Cell membrane</keyword>
<keyword evidence="5 8" id="KW-1133">Transmembrane helix</keyword>
<keyword evidence="2" id="KW-0813">Transport</keyword>
<evidence type="ECO:0000256" key="4">
    <source>
        <dbReference type="ARBA" id="ARBA00022692"/>
    </source>
</evidence>
<reference evidence="9" key="1">
    <citation type="journal article" date="2014" name="Int. J. Syst. Evol. Microbiol.">
        <title>Complete genome sequence of Corynebacterium casei LMG S-19264T (=DSM 44701T), isolated from a smear-ripened cheese.</title>
        <authorList>
            <consortium name="US DOE Joint Genome Institute (JGI-PGF)"/>
            <person name="Walter F."/>
            <person name="Albersmeier A."/>
            <person name="Kalinowski J."/>
            <person name="Ruckert C."/>
        </authorList>
    </citation>
    <scope>NUCLEOTIDE SEQUENCE</scope>
    <source>
        <strain evidence="9">CGMCC 1.15760</strain>
    </source>
</reference>
<evidence type="ECO:0000256" key="7">
    <source>
        <dbReference type="RuleBase" id="RU003942"/>
    </source>
</evidence>
<evidence type="ECO:0000256" key="5">
    <source>
        <dbReference type="ARBA" id="ARBA00022989"/>
    </source>
</evidence>
<evidence type="ECO:0000256" key="3">
    <source>
        <dbReference type="ARBA" id="ARBA00022475"/>
    </source>
</evidence>
<evidence type="ECO:0000256" key="1">
    <source>
        <dbReference type="ARBA" id="ARBA00004651"/>
    </source>
</evidence>
<reference evidence="9" key="2">
    <citation type="submission" date="2020-09" db="EMBL/GenBank/DDBJ databases">
        <authorList>
            <person name="Sun Q."/>
            <person name="Zhou Y."/>
        </authorList>
    </citation>
    <scope>NUCLEOTIDE SEQUENCE</scope>
    <source>
        <strain evidence="9">CGMCC 1.15760</strain>
    </source>
</reference>
<evidence type="ECO:0000313" key="10">
    <source>
        <dbReference type="Proteomes" id="UP000616608"/>
    </source>
</evidence>
<dbReference type="Pfam" id="PF00893">
    <property type="entry name" value="Multi_Drug_Res"/>
    <property type="match status" value="1"/>
</dbReference>
<dbReference type="FunFam" id="1.10.3730.20:FF:000001">
    <property type="entry name" value="Quaternary ammonium compound resistance transporter SugE"/>
    <property type="match status" value="1"/>
</dbReference>
<dbReference type="Proteomes" id="UP000616608">
    <property type="component" value="Unassembled WGS sequence"/>
</dbReference>
<keyword evidence="6 8" id="KW-0472">Membrane</keyword>
<dbReference type="Gene3D" id="1.10.3730.20">
    <property type="match status" value="1"/>
</dbReference>
<dbReference type="InterPro" id="IPR045324">
    <property type="entry name" value="Small_multidrug_res"/>
</dbReference>
<evidence type="ECO:0000256" key="6">
    <source>
        <dbReference type="ARBA" id="ARBA00023136"/>
    </source>
</evidence>
<organism evidence="9 10">
    <name type="scientific">Lysinibacillus alkalisoli</name>
    <dbReference type="NCBI Taxonomy" id="1911548"/>
    <lineage>
        <taxon>Bacteria</taxon>
        <taxon>Bacillati</taxon>
        <taxon>Bacillota</taxon>
        <taxon>Bacilli</taxon>
        <taxon>Bacillales</taxon>
        <taxon>Bacillaceae</taxon>
        <taxon>Lysinibacillus</taxon>
    </lineage>
</organism>
<accession>A0A917D4X8</accession>
<dbReference type="SUPFAM" id="SSF103481">
    <property type="entry name" value="Multidrug resistance efflux transporter EmrE"/>
    <property type="match status" value="1"/>
</dbReference>
<feature type="transmembrane region" description="Helical" evidence="8">
    <location>
        <begin position="30"/>
        <end position="48"/>
    </location>
</feature>
<feature type="transmembrane region" description="Helical" evidence="8">
    <location>
        <begin position="60"/>
        <end position="80"/>
    </location>
</feature>
<evidence type="ECO:0000256" key="8">
    <source>
        <dbReference type="SAM" id="Phobius"/>
    </source>
</evidence>